<accession>A8A8V5</accession>
<dbReference type="STRING" id="453591.Igni_0173"/>
<dbReference type="OrthoDB" id="23478at2157"/>
<feature type="domain" description="4Fe-4S ferredoxin-type" evidence="1">
    <location>
        <begin position="55"/>
        <end position="84"/>
    </location>
</feature>
<dbReference type="PROSITE" id="PS51379">
    <property type="entry name" value="4FE4S_FER_2"/>
    <property type="match status" value="2"/>
</dbReference>
<keyword evidence="3" id="KW-1185">Reference proteome</keyword>
<evidence type="ECO:0000313" key="3">
    <source>
        <dbReference type="Proteomes" id="UP000000262"/>
    </source>
</evidence>
<evidence type="ECO:0000313" key="2">
    <source>
        <dbReference type="EMBL" id="ABU81357.1"/>
    </source>
</evidence>
<dbReference type="Pfam" id="PF12838">
    <property type="entry name" value="Fer4_7"/>
    <property type="match status" value="1"/>
</dbReference>
<dbReference type="RefSeq" id="WP_011998209.1">
    <property type="nucleotide sequence ID" value="NC_009776.1"/>
</dbReference>
<gene>
    <name evidence="2" type="ordered locus">Igni_0173</name>
</gene>
<organism evidence="2 3">
    <name type="scientific">Ignicoccus hospitalis (strain KIN4/I / DSM 18386 / JCM 14125)</name>
    <dbReference type="NCBI Taxonomy" id="453591"/>
    <lineage>
        <taxon>Archaea</taxon>
        <taxon>Thermoproteota</taxon>
        <taxon>Thermoprotei</taxon>
        <taxon>Desulfurococcales</taxon>
        <taxon>Desulfurococcaceae</taxon>
        <taxon>Ignicoccus</taxon>
    </lineage>
</organism>
<reference evidence="2 3" key="1">
    <citation type="journal article" date="2008" name="Genome Biol.">
        <title>A genomic analysis of the archaeal system Ignicoccus hospitalis-Nanoarchaeum equitans.</title>
        <authorList>
            <person name="Podar M."/>
            <person name="Anderson I."/>
            <person name="Makarova K.S."/>
            <person name="Elkins J.G."/>
            <person name="Ivanova N."/>
            <person name="Wall M.A."/>
            <person name="Lykidis A."/>
            <person name="Mavromatis K."/>
            <person name="Sun H."/>
            <person name="Hudson M.E."/>
            <person name="Chen W."/>
            <person name="Deciu C."/>
            <person name="Hutchison D."/>
            <person name="Eads J.R."/>
            <person name="Anderson A."/>
            <person name="Fernandes F."/>
            <person name="Szeto E."/>
            <person name="Lapidus A."/>
            <person name="Kyrpides N.C."/>
            <person name="Saier M.H.Jr."/>
            <person name="Richardson P.M."/>
            <person name="Rachel R."/>
            <person name="Huber H."/>
            <person name="Eisen J.A."/>
            <person name="Koonin E.V."/>
            <person name="Keller M."/>
            <person name="Stetter K.O."/>
        </authorList>
    </citation>
    <scope>NUCLEOTIDE SEQUENCE [LARGE SCALE GENOMIC DNA]</scope>
    <source>
        <strain evidence="3">KIN4/I / DSM 18386 / JCM 14125</strain>
    </source>
</reference>
<dbReference type="PhylomeDB" id="A8A8V5"/>
<dbReference type="AlphaFoldDB" id="A8A8V5"/>
<dbReference type="InterPro" id="IPR017896">
    <property type="entry name" value="4Fe4S_Fe-S-bd"/>
</dbReference>
<dbReference type="PANTHER" id="PTHR43063:SF1">
    <property type="entry name" value="4FE-4S CLUSTER CONTAINING PARA FAMILY ATPASE PROTEIN"/>
    <property type="match status" value="1"/>
</dbReference>
<dbReference type="PROSITE" id="PS00198">
    <property type="entry name" value="4FE4S_FER_1"/>
    <property type="match status" value="2"/>
</dbReference>
<dbReference type="PANTHER" id="PTHR43063">
    <property type="entry name" value="4FE-4S CLUSTER CONTAINING PARA FAMILY ATPASE PROTEIN"/>
    <property type="match status" value="1"/>
</dbReference>
<dbReference type="eggNOG" id="arCOG04073">
    <property type="taxonomic scope" value="Archaea"/>
</dbReference>
<name>A8A8V5_IGNH4</name>
<dbReference type="EMBL" id="CP000816">
    <property type="protein sequence ID" value="ABU81357.1"/>
    <property type="molecule type" value="Genomic_DNA"/>
</dbReference>
<dbReference type="SUPFAM" id="SSF54862">
    <property type="entry name" value="4Fe-4S ferredoxins"/>
    <property type="match status" value="1"/>
</dbReference>
<dbReference type="KEGG" id="iho:Igni_0173"/>
<proteinExistence type="predicted"/>
<protein>
    <submittedName>
        <fullName evidence="2">4Fe-4S ferredoxin, iron-sulfur binding domain protein</fullName>
    </submittedName>
</protein>
<dbReference type="HOGENOM" id="CLU_1302608_0_0_2"/>
<dbReference type="GeneID" id="5562404"/>
<sequence>MVRVAVVGLGGEGKTLLSLKLAELLGAVPVEAKEVCELHYFIRAPRVLIKTVESFYPAVVKDKCLRCNLCAAACPDKAMLRDEEGYPSSVPDLCSSCTSCFWACPHGALERRSKVVAKIYKVGKALQLEGKFLKGLLKDLDSLAGSSWVLDAERPEYALFADAALVVSRDPKRRARALQLANFLEKNGTRAVVVNPEEQGAEEVLDFLNHL</sequence>
<feature type="domain" description="4Fe-4S ferredoxin-type" evidence="1">
    <location>
        <begin position="85"/>
        <end position="114"/>
    </location>
</feature>
<dbReference type="Proteomes" id="UP000000262">
    <property type="component" value="Chromosome"/>
</dbReference>
<dbReference type="InterPro" id="IPR017900">
    <property type="entry name" value="4Fe4S_Fe_S_CS"/>
</dbReference>
<dbReference type="Gene3D" id="3.30.70.20">
    <property type="match status" value="1"/>
</dbReference>
<evidence type="ECO:0000259" key="1">
    <source>
        <dbReference type="PROSITE" id="PS51379"/>
    </source>
</evidence>
<dbReference type="GO" id="GO:0016491">
    <property type="term" value="F:oxidoreductase activity"/>
    <property type="evidence" value="ECO:0007669"/>
    <property type="project" value="UniProtKB-ARBA"/>
</dbReference>